<dbReference type="EMBL" id="NAJO01000008">
    <property type="protein sequence ID" value="OQO10499.1"/>
    <property type="molecule type" value="Genomic_DNA"/>
</dbReference>
<keyword evidence="2" id="KW-1185">Reference proteome</keyword>
<comment type="caution">
    <text evidence="1">The sequence shown here is derived from an EMBL/GenBank/DDBJ whole genome shotgun (WGS) entry which is preliminary data.</text>
</comment>
<reference evidence="2" key="1">
    <citation type="submission" date="2017-03" db="EMBL/GenBank/DDBJ databases">
        <title>Genomes of endolithic fungi from Antarctica.</title>
        <authorList>
            <person name="Coleine C."/>
            <person name="Masonjones S."/>
            <person name="Stajich J.E."/>
        </authorList>
    </citation>
    <scope>NUCLEOTIDE SEQUENCE [LARGE SCALE GENOMIC DNA]</scope>
    <source>
        <strain evidence="2">CCFEE 5527</strain>
    </source>
</reference>
<dbReference type="AlphaFoldDB" id="A0A1V8TGJ5"/>
<dbReference type="Proteomes" id="UP000192596">
    <property type="component" value="Unassembled WGS sequence"/>
</dbReference>
<proteinExistence type="predicted"/>
<sequence>MSLFEEYGDTNAPSIQLYNPLLQDLLVSGARFRWPIGNKHSAAVCLDLDMNIEVTVFARKHFSDLMDFTKGDSWRRTLCAELRAVCIDIFIQGFDHKKPPLLQDFCDYGVELGSYATMGDMVDCVLQRLEDFVESLTVAKDSGTRLNIGTS</sequence>
<gene>
    <name evidence="1" type="ORF">B0A48_03796</name>
</gene>
<evidence type="ECO:0000313" key="1">
    <source>
        <dbReference type="EMBL" id="OQO10499.1"/>
    </source>
</evidence>
<accession>A0A1V8TGJ5</accession>
<protein>
    <submittedName>
        <fullName evidence="1">Uncharacterized protein</fullName>
    </submittedName>
</protein>
<dbReference type="InParanoid" id="A0A1V8TGJ5"/>
<organism evidence="1 2">
    <name type="scientific">Cryoendolithus antarcticus</name>
    <dbReference type="NCBI Taxonomy" id="1507870"/>
    <lineage>
        <taxon>Eukaryota</taxon>
        <taxon>Fungi</taxon>
        <taxon>Dikarya</taxon>
        <taxon>Ascomycota</taxon>
        <taxon>Pezizomycotina</taxon>
        <taxon>Dothideomycetes</taxon>
        <taxon>Dothideomycetidae</taxon>
        <taxon>Cladosporiales</taxon>
        <taxon>Cladosporiaceae</taxon>
        <taxon>Cryoendolithus</taxon>
    </lineage>
</organism>
<evidence type="ECO:0000313" key="2">
    <source>
        <dbReference type="Proteomes" id="UP000192596"/>
    </source>
</evidence>
<name>A0A1V8TGJ5_9PEZI</name>